<comment type="caution">
    <text evidence="4">The sequence shown here is derived from an EMBL/GenBank/DDBJ whole genome shotgun (WGS) entry which is preliminary data.</text>
</comment>
<feature type="domain" description="Class II aldolase/adducin N-terminal" evidence="3">
    <location>
        <begin position="6"/>
        <end position="180"/>
    </location>
</feature>
<dbReference type="AlphaFoldDB" id="A0A177E960"/>
<dbReference type="EMBL" id="LSFI01000016">
    <property type="protein sequence ID" value="OAG27950.1"/>
    <property type="molecule type" value="Genomic_DNA"/>
</dbReference>
<evidence type="ECO:0000256" key="1">
    <source>
        <dbReference type="ARBA" id="ARBA00022723"/>
    </source>
</evidence>
<organism evidence="4 5">
    <name type="scientific">Thermodesulfatator autotrophicus</name>
    <dbReference type="NCBI Taxonomy" id="1795632"/>
    <lineage>
        <taxon>Bacteria</taxon>
        <taxon>Pseudomonadati</taxon>
        <taxon>Thermodesulfobacteriota</taxon>
        <taxon>Thermodesulfobacteria</taxon>
        <taxon>Thermodesulfobacteriales</taxon>
        <taxon>Thermodesulfatatoraceae</taxon>
        <taxon>Thermodesulfatator</taxon>
    </lineage>
</organism>
<evidence type="ECO:0000259" key="3">
    <source>
        <dbReference type="SMART" id="SM01007"/>
    </source>
</evidence>
<keyword evidence="1" id="KW-0479">Metal-binding</keyword>
<dbReference type="GO" id="GO:0019323">
    <property type="term" value="P:pentose catabolic process"/>
    <property type="evidence" value="ECO:0007669"/>
    <property type="project" value="TreeGrafter"/>
</dbReference>
<dbReference type="Pfam" id="PF00596">
    <property type="entry name" value="Aldolase_II"/>
    <property type="match status" value="1"/>
</dbReference>
<gene>
    <name evidence="4" type="ORF">TH606_04235</name>
</gene>
<dbReference type="InterPro" id="IPR001303">
    <property type="entry name" value="Aldolase_II/adducin_N"/>
</dbReference>
<dbReference type="SMART" id="SM01007">
    <property type="entry name" value="Aldolase_II"/>
    <property type="match status" value="1"/>
</dbReference>
<keyword evidence="2" id="KW-0456">Lyase</keyword>
<protein>
    <recommendedName>
        <fullName evidence="3">Class II aldolase/adducin N-terminal domain-containing protein</fullName>
    </recommendedName>
</protein>
<dbReference type="InterPro" id="IPR036409">
    <property type="entry name" value="Aldolase_II/adducin_N_sf"/>
</dbReference>
<accession>A0A177E960</accession>
<dbReference type="SUPFAM" id="SSF53639">
    <property type="entry name" value="AraD/HMP-PK domain-like"/>
    <property type="match status" value="1"/>
</dbReference>
<sequence length="188" mass="20688">MKFPRSTVAEFARKAGEEGLMVGSEGNISVKVKDRIYITPSGVFKKELESQDIVVLDLEGNIIDGRNPSSEFRMHLAVYKTREDVSAIIHAHPPYTLALDLTGEDFNKNYLAEIPLILGKVSRVPYREPGTEDLAKEVAEASQEADVLVLERHGAVTLGKNLSQALNLMLVLEKVSKVILLAKSCKAL</sequence>
<dbReference type="InterPro" id="IPR050197">
    <property type="entry name" value="Aldolase_class_II_sugar_metab"/>
</dbReference>
<dbReference type="PANTHER" id="PTHR22789">
    <property type="entry name" value="FUCULOSE PHOSPHATE ALDOLASE"/>
    <property type="match status" value="1"/>
</dbReference>
<evidence type="ECO:0000256" key="2">
    <source>
        <dbReference type="ARBA" id="ARBA00023239"/>
    </source>
</evidence>
<dbReference type="GO" id="GO:0005829">
    <property type="term" value="C:cytosol"/>
    <property type="evidence" value="ECO:0007669"/>
    <property type="project" value="TreeGrafter"/>
</dbReference>
<reference evidence="4 5" key="1">
    <citation type="submission" date="2016-02" db="EMBL/GenBank/DDBJ databases">
        <title>Draft genome sequence of Thermodesulfatator sp. S606.</title>
        <authorList>
            <person name="Lai Q."/>
            <person name="Cao J."/>
            <person name="Dupont S."/>
            <person name="Shao Z."/>
            <person name="Jebbar M."/>
            <person name="Alain K."/>
        </authorList>
    </citation>
    <scope>NUCLEOTIDE SEQUENCE [LARGE SCALE GENOMIC DNA]</scope>
    <source>
        <strain evidence="4 5">S606</strain>
    </source>
</reference>
<dbReference type="Gene3D" id="3.40.225.10">
    <property type="entry name" value="Class II aldolase/adducin N-terminal domain"/>
    <property type="match status" value="1"/>
</dbReference>
<dbReference type="OrthoDB" id="9794581at2"/>
<dbReference type="GO" id="GO:0046872">
    <property type="term" value="F:metal ion binding"/>
    <property type="evidence" value="ECO:0007669"/>
    <property type="project" value="UniProtKB-KW"/>
</dbReference>
<evidence type="ECO:0000313" key="5">
    <source>
        <dbReference type="Proteomes" id="UP000076964"/>
    </source>
</evidence>
<dbReference type="RefSeq" id="WP_082863507.1">
    <property type="nucleotide sequence ID" value="NZ_LSFI01000016.1"/>
</dbReference>
<dbReference type="Proteomes" id="UP000076964">
    <property type="component" value="Unassembled WGS sequence"/>
</dbReference>
<name>A0A177E960_9BACT</name>
<dbReference type="GO" id="GO:0016832">
    <property type="term" value="F:aldehyde-lyase activity"/>
    <property type="evidence" value="ECO:0007669"/>
    <property type="project" value="TreeGrafter"/>
</dbReference>
<proteinExistence type="predicted"/>
<dbReference type="PANTHER" id="PTHR22789:SF0">
    <property type="entry name" value="3-OXO-TETRONATE 4-PHOSPHATE DECARBOXYLASE-RELATED"/>
    <property type="match status" value="1"/>
</dbReference>
<evidence type="ECO:0000313" key="4">
    <source>
        <dbReference type="EMBL" id="OAG27950.1"/>
    </source>
</evidence>
<keyword evidence="5" id="KW-1185">Reference proteome</keyword>
<dbReference type="STRING" id="1795632.TH606_04235"/>